<dbReference type="GO" id="GO:0044341">
    <property type="term" value="P:sodium-dependent phosphate transport"/>
    <property type="evidence" value="ECO:0007669"/>
    <property type="project" value="InterPro"/>
</dbReference>
<evidence type="ECO:0000256" key="3">
    <source>
        <dbReference type="ARBA" id="ARBA00022692"/>
    </source>
</evidence>
<evidence type="ECO:0000256" key="4">
    <source>
        <dbReference type="ARBA" id="ARBA00022989"/>
    </source>
</evidence>
<evidence type="ECO:0000256" key="7">
    <source>
        <dbReference type="SAM" id="Phobius"/>
    </source>
</evidence>
<dbReference type="Pfam" id="PF01895">
    <property type="entry name" value="PhoU"/>
    <property type="match status" value="2"/>
</dbReference>
<keyword evidence="5 7" id="KW-0472">Membrane</keyword>
<evidence type="ECO:0000256" key="6">
    <source>
        <dbReference type="SAM" id="MobiDB-lite"/>
    </source>
</evidence>
<evidence type="ECO:0000259" key="8">
    <source>
        <dbReference type="Pfam" id="PF01895"/>
    </source>
</evidence>
<accession>A0A5J6N3N7</accession>
<feature type="region of interest" description="Disordered" evidence="6">
    <location>
        <begin position="547"/>
        <end position="568"/>
    </location>
</feature>
<dbReference type="SUPFAM" id="SSF109755">
    <property type="entry name" value="PhoU-like"/>
    <property type="match status" value="1"/>
</dbReference>
<comment type="subcellular location">
    <subcellularLocation>
        <location evidence="1">Cell membrane</location>
        <topology evidence="1">Multi-pass membrane protein</topology>
    </subcellularLocation>
</comment>
<dbReference type="InterPro" id="IPR038078">
    <property type="entry name" value="PhoU-like_sf"/>
</dbReference>
<dbReference type="PANTHER" id="PTHR10010">
    <property type="entry name" value="SOLUTE CARRIER FAMILY 34 SODIUM PHOSPHATE , MEMBER 2-RELATED"/>
    <property type="match status" value="1"/>
</dbReference>
<feature type="domain" description="PhoU" evidence="8">
    <location>
        <begin position="341"/>
        <end position="420"/>
    </location>
</feature>
<dbReference type="InterPro" id="IPR003841">
    <property type="entry name" value="Na/Pi_transpt"/>
</dbReference>
<dbReference type="AlphaFoldDB" id="A0A5J6N3N7"/>
<reference evidence="9 10" key="1">
    <citation type="submission" date="2019-08" db="EMBL/GenBank/DDBJ databases">
        <title>Hyperibacter terrae gen. nov., sp. nov. and Hyperibacter viscosus sp. nov., two new members in the family Rhodospirillaceae isolated from the rhizosphere of Hypericum perforatum.</title>
        <authorList>
            <person name="Noviana Z."/>
        </authorList>
    </citation>
    <scope>NUCLEOTIDE SEQUENCE [LARGE SCALE GENOMIC DNA]</scope>
    <source>
        <strain evidence="9 10">R5959</strain>
    </source>
</reference>
<dbReference type="GO" id="GO:0005886">
    <property type="term" value="C:plasma membrane"/>
    <property type="evidence" value="ECO:0007669"/>
    <property type="project" value="UniProtKB-SubCell"/>
</dbReference>
<keyword evidence="4 7" id="KW-1133">Transmembrane helix</keyword>
<sequence>MSGGLTLLHLAGNVALLLWGLHMVHTGILRAFGSDLRRILNAGLANRGKALLAGLGVTALLQSSTATGLMAASFLASGVVDLVPALAVILGANIGTTLIVQLLTFDVSVVAPILILVGVIAFKQSGKTRLRDLGRVGIGLGLVLLALHLILATVAPVEQAGVVRDLFALLSGHPLLSILLGALMTWAAYSSVAVVLLAMSLAAAGVVPTDVALALVLGANLGNVIPQFLGAGRSNPARRLALGNLIVRGSGTLLTLPFLAQIGTGLAALEPEPARMAANFHLFFNLALAVLFIGLLGPLAKLCRRLLPSAPVQDPGAPRYLTEAALATPGMALADASRETLRMVDILETMLRDLTEALRHDDRKRAAEIGTLDDRLDRLHKSIKLYLTRIARDDGLDEADARRCSDVLTFAINLEHAGDILDKSLREIAAKKIKYRLSFSAEGADEIEAMQERLMAALGLATSVFMTGDPREARWLLNEKVRIRELEQAATESHLRRLREGRPESLETSALHLDILRDLKRIAAHIASVAYPILDQTGSLRPSRVIDEAEPVPPTPASGTLRLPPVSR</sequence>
<dbReference type="Proteomes" id="UP000325797">
    <property type="component" value="Chromosome"/>
</dbReference>
<evidence type="ECO:0000313" key="10">
    <source>
        <dbReference type="Proteomes" id="UP000325797"/>
    </source>
</evidence>
<feature type="transmembrane region" description="Helical" evidence="7">
    <location>
        <begin position="240"/>
        <end position="260"/>
    </location>
</feature>
<dbReference type="Pfam" id="PF02690">
    <property type="entry name" value="Na_Pi_cotrans"/>
    <property type="match status" value="2"/>
</dbReference>
<feature type="transmembrane region" description="Helical" evidence="7">
    <location>
        <begin position="6"/>
        <end position="29"/>
    </location>
</feature>
<dbReference type="EMBL" id="CP042582">
    <property type="protein sequence ID" value="QEX24419.1"/>
    <property type="molecule type" value="Genomic_DNA"/>
</dbReference>
<protein>
    <submittedName>
        <fullName evidence="9">Na/Pi cotransporter</fullName>
    </submittedName>
</protein>
<name>A0A5J6N3N7_9PROT</name>
<dbReference type="NCBIfam" id="NF037997">
    <property type="entry name" value="Na_Pi_symport"/>
    <property type="match status" value="1"/>
</dbReference>
<feature type="transmembrane region" description="Helical" evidence="7">
    <location>
        <begin position="136"/>
        <end position="154"/>
    </location>
</feature>
<organism evidence="9 10">
    <name type="scientific">Hypericibacter adhaerens</name>
    <dbReference type="NCBI Taxonomy" id="2602016"/>
    <lineage>
        <taxon>Bacteria</taxon>
        <taxon>Pseudomonadati</taxon>
        <taxon>Pseudomonadota</taxon>
        <taxon>Alphaproteobacteria</taxon>
        <taxon>Rhodospirillales</taxon>
        <taxon>Dongiaceae</taxon>
        <taxon>Hypericibacter</taxon>
    </lineage>
</organism>
<feature type="transmembrane region" description="Helical" evidence="7">
    <location>
        <begin position="50"/>
        <end position="76"/>
    </location>
</feature>
<keyword evidence="10" id="KW-1185">Reference proteome</keyword>
<evidence type="ECO:0000256" key="1">
    <source>
        <dbReference type="ARBA" id="ARBA00004651"/>
    </source>
</evidence>
<proteinExistence type="predicted"/>
<feature type="transmembrane region" description="Helical" evidence="7">
    <location>
        <begin position="166"/>
        <end position="189"/>
    </location>
</feature>
<dbReference type="Gene3D" id="1.20.58.220">
    <property type="entry name" value="Phosphate transport system protein phou homolog 2, domain 2"/>
    <property type="match status" value="1"/>
</dbReference>
<feature type="transmembrane region" description="Helical" evidence="7">
    <location>
        <begin position="280"/>
        <end position="300"/>
    </location>
</feature>
<dbReference type="KEGG" id="hadh:FRZ61_43600"/>
<dbReference type="PANTHER" id="PTHR10010:SF46">
    <property type="entry name" value="SODIUM-DEPENDENT PHOSPHATE TRANSPORT PROTEIN 2B"/>
    <property type="match status" value="1"/>
</dbReference>
<feature type="transmembrane region" description="Helical" evidence="7">
    <location>
        <begin position="195"/>
        <end position="219"/>
    </location>
</feature>
<dbReference type="NCBIfam" id="TIGR00704">
    <property type="entry name" value="NaPi_cotrn_rel"/>
    <property type="match status" value="1"/>
</dbReference>
<gene>
    <name evidence="9" type="ORF">FRZ61_43600</name>
</gene>
<dbReference type="RefSeq" id="WP_151119702.1">
    <property type="nucleotide sequence ID" value="NZ_CP042582.1"/>
</dbReference>
<dbReference type="GO" id="GO:0005436">
    <property type="term" value="F:sodium:phosphate symporter activity"/>
    <property type="evidence" value="ECO:0007669"/>
    <property type="project" value="InterPro"/>
</dbReference>
<dbReference type="InterPro" id="IPR026022">
    <property type="entry name" value="PhoU_dom"/>
</dbReference>
<feature type="transmembrane region" description="Helical" evidence="7">
    <location>
        <begin position="107"/>
        <end position="124"/>
    </location>
</feature>
<evidence type="ECO:0000313" key="9">
    <source>
        <dbReference type="EMBL" id="QEX24419.1"/>
    </source>
</evidence>
<keyword evidence="2" id="KW-1003">Cell membrane</keyword>
<evidence type="ECO:0000256" key="5">
    <source>
        <dbReference type="ARBA" id="ARBA00023136"/>
    </source>
</evidence>
<feature type="domain" description="PhoU" evidence="8">
    <location>
        <begin position="448"/>
        <end position="530"/>
    </location>
</feature>
<keyword evidence="3 7" id="KW-0812">Transmembrane</keyword>
<dbReference type="OrthoDB" id="5778511at2"/>
<dbReference type="InterPro" id="IPR004633">
    <property type="entry name" value="NaPi_cotrn-rel/YqeW-like"/>
</dbReference>
<evidence type="ECO:0000256" key="2">
    <source>
        <dbReference type="ARBA" id="ARBA00022475"/>
    </source>
</evidence>